<dbReference type="InterPro" id="IPR006558">
    <property type="entry name" value="LamG-like"/>
</dbReference>
<evidence type="ECO:0000256" key="1">
    <source>
        <dbReference type="ARBA" id="ARBA00022729"/>
    </source>
</evidence>
<dbReference type="InterPro" id="IPR014755">
    <property type="entry name" value="Cu-Rt/internalin_Ig-like"/>
</dbReference>
<feature type="domain" description="LamG-like jellyroll fold" evidence="3">
    <location>
        <begin position="313"/>
        <end position="487"/>
    </location>
</feature>
<dbReference type="InterPro" id="IPR032812">
    <property type="entry name" value="SbsA_Ig"/>
</dbReference>
<dbReference type="Pfam" id="PF13205">
    <property type="entry name" value="Big_5"/>
    <property type="match status" value="2"/>
</dbReference>
<evidence type="ECO:0000313" key="4">
    <source>
        <dbReference type="EMBL" id="GAA4319735.1"/>
    </source>
</evidence>
<evidence type="ECO:0000313" key="5">
    <source>
        <dbReference type="Proteomes" id="UP001500582"/>
    </source>
</evidence>
<dbReference type="Pfam" id="PF13385">
    <property type="entry name" value="Laminin_G_3"/>
    <property type="match status" value="1"/>
</dbReference>
<proteinExistence type="predicted"/>
<dbReference type="Gene3D" id="2.60.120.200">
    <property type="match status" value="1"/>
</dbReference>
<dbReference type="EMBL" id="BAABFT010000004">
    <property type="protein sequence ID" value="GAA4319735.1"/>
    <property type="molecule type" value="Genomic_DNA"/>
</dbReference>
<protein>
    <recommendedName>
        <fullName evidence="3">LamG-like jellyroll fold domain-containing protein</fullName>
    </recommendedName>
</protein>
<evidence type="ECO:0000256" key="2">
    <source>
        <dbReference type="ARBA" id="ARBA00023157"/>
    </source>
</evidence>
<organism evidence="4 5">
    <name type="scientific">Mucilaginibacter gynuensis</name>
    <dbReference type="NCBI Taxonomy" id="1302236"/>
    <lineage>
        <taxon>Bacteria</taxon>
        <taxon>Pseudomonadati</taxon>
        <taxon>Bacteroidota</taxon>
        <taxon>Sphingobacteriia</taxon>
        <taxon>Sphingobacteriales</taxon>
        <taxon>Sphingobacteriaceae</taxon>
        <taxon>Mucilaginibacter</taxon>
    </lineage>
</organism>
<comment type="caution">
    <text evidence="4">The sequence shown here is derived from an EMBL/GenBank/DDBJ whole genome shotgun (WGS) entry which is preliminary data.</text>
</comment>
<accession>A0ABP8G8Y1</accession>
<gene>
    <name evidence="4" type="ORF">GCM10023149_18610</name>
</gene>
<evidence type="ECO:0000259" key="3">
    <source>
        <dbReference type="SMART" id="SM00560"/>
    </source>
</evidence>
<dbReference type="SUPFAM" id="SSF49899">
    <property type="entry name" value="Concanavalin A-like lectins/glucanases"/>
    <property type="match status" value="1"/>
</dbReference>
<keyword evidence="1" id="KW-0732">Signal</keyword>
<dbReference type="Proteomes" id="UP001500582">
    <property type="component" value="Unassembled WGS sequence"/>
</dbReference>
<dbReference type="SMART" id="SM00560">
    <property type="entry name" value="LamGL"/>
    <property type="match status" value="1"/>
</dbReference>
<reference evidence="5" key="1">
    <citation type="journal article" date="2019" name="Int. J. Syst. Evol. Microbiol.">
        <title>The Global Catalogue of Microorganisms (GCM) 10K type strain sequencing project: providing services to taxonomists for standard genome sequencing and annotation.</title>
        <authorList>
            <consortium name="The Broad Institute Genomics Platform"/>
            <consortium name="The Broad Institute Genome Sequencing Center for Infectious Disease"/>
            <person name="Wu L."/>
            <person name="Ma J."/>
        </authorList>
    </citation>
    <scope>NUCLEOTIDE SEQUENCE [LARGE SCALE GENOMIC DNA]</scope>
    <source>
        <strain evidence="5">JCM 17705</strain>
    </source>
</reference>
<dbReference type="Gene3D" id="2.60.40.1220">
    <property type="match status" value="1"/>
</dbReference>
<name>A0ABP8G8Y1_9SPHI</name>
<keyword evidence="2" id="KW-1015">Disulfide bond</keyword>
<dbReference type="InterPro" id="IPR013320">
    <property type="entry name" value="ConA-like_dom_sf"/>
</dbReference>
<sequence>MLGLALFTSCKQENDYTVDTGNPVVVSYNPTSAVEGVAVGSNLVLTFNEIIKKGAGTVVIASKVDTQRIDITSDAVTIADDKRILVINPVNDLEADQNYTVSLEQGIVTDLLGNKFMGLPDGFSWTFKTVGSSGLPLTSLSPLPGSTDGSLLKLELTFANNVIKGAGNIAVYETTGNVKVAELAVGSQSVVVEGKRVTVKLATPLKFGTAYYVLADAGTIVDADGKAFEGFLTPTSWSFTTTSGSNTALVAWLPMDNDLHDASGNKLDAMLGEHATASVSFVNDADRGRVASFVSGSYAVFPKHNLLKPSLTQNFSFSIWVKLKGIGSDPALFSNSNWDSGGNPGFVVATDGGDTYTGPGSPGRGWLVKITGDAGGVSNRMDWRANETTPQAAAVADDKWHMVTVVVDQTAKLLHVYIDAKETVQATKPASFDLNTLKGPLWDSANDYPFTIWEDGSGVYNSGDDTRKTLSGLVDDVRIYNKALSAAEVSGLYVTD</sequence>
<keyword evidence="5" id="KW-1185">Reference proteome</keyword>